<evidence type="ECO:0000256" key="1">
    <source>
        <dbReference type="ARBA" id="ARBA00008635"/>
    </source>
</evidence>
<keyword evidence="2 3" id="KW-0479">Metal-binding</keyword>
<dbReference type="OrthoDB" id="9807509at2"/>
<dbReference type="Gene3D" id="1.20.120.450">
    <property type="entry name" value="dinb family like domain"/>
    <property type="match status" value="1"/>
</dbReference>
<dbReference type="InterPro" id="IPR034660">
    <property type="entry name" value="DinB/YfiT-like"/>
</dbReference>
<dbReference type="RefSeq" id="WP_076630645.1">
    <property type="nucleotide sequence ID" value="NZ_CP019315.1"/>
</dbReference>
<dbReference type="Pfam" id="PF05163">
    <property type="entry name" value="DinB"/>
    <property type="match status" value="1"/>
</dbReference>
<feature type="binding site" evidence="3">
    <location>
        <position position="128"/>
    </location>
    <ligand>
        <name>a divalent metal cation</name>
        <dbReference type="ChEBI" id="CHEBI:60240"/>
    </ligand>
</feature>
<dbReference type="AlphaFoldDB" id="A0A1P8N1Q8"/>
<feature type="binding site" evidence="3">
    <location>
        <position position="132"/>
    </location>
    <ligand>
        <name>a divalent metal cation</name>
        <dbReference type="ChEBI" id="CHEBI:60240"/>
    </ligand>
</feature>
<protein>
    <submittedName>
        <fullName evidence="4">Damage-inducible protein DinB</fullName>
    </submittedName>
</protein>
<organism evidence="4 5">
    <name type="scientific">Tateyamaria omphalii</name>
    <dbReference type="NCBI Taxonomy" id="299262"/>
    <lineage>
        <taxon>Bacteria</taxon>
        <taxon>Pseudomonadati</taxon>
        <taxon>Pseudomonadota</taxon>
        <taxon>Alphaproteobacteria</taxon>
        <taxon>Rhodobacterales</taxon>
        <taxon>Roseobacteraceae</taxon>
        <taxon>Tateyamaria</taxon>
    </lineage>
</organism>
<evidence type="ECO:0000256" key="2">
    <source>
        <dbReference type="ARBA" id="ARBA00022723"/>
    </source>
</evidence>
<proteinExistence type="inferred from homology"/>
<keyword evidence="5" id="KW-1185">Reference proteome</keyword>
<dbReference type="InterPro" id="IPR007837">
    <property type="entry name" value="DinB"/>
</dbReference>
<accession>A0A1P8N1Q8</accession>
<dbReference type="PANTHER" id="PTHR37302:SF1">
    <property type="entry name" value="PROTEIN DINB"/>
    <property type="match status" value="1"/>
</dbReference>
<geneLocation type="plasmid" evidence="4 5">
    <name>pDOK1-4-3</name>
</geneLocation>
<name>A0A1P8N1Q8_9RHOB</name>
<dbReference type="PANTHER" id="PTHR37302">
    <property type="entry name" value="SLR1116 PROTEIN"/>
    <property type="match status" value="1"/>
</dbReference>
<dbReference type="KEGG" id="tom:BWR18_20155"/>
<dbReference type="GO" id="GO:0046872">
    <property type="term" value="F:metal ion binding"/>
    <property type="evidence" value="ECO:0007669"/>
    <property type="project" value="UniProtKB-KW"/>
</dbReference>
<sequence length="156" mass="17070">MARYNAWQNASLVAAADGLSDAARWQARGAFFGSIARTFNHLLWDDALWLARFDGDERPEMRVPVSLETPSDWDAFKALRGARDAEVSAWAEGLSVADLDGVISWYPGGGDVRVEKQAPVCFAHLFNHQTHHRGQIHGMLTAAGAVPEPTDLPMLG</sequence>
<gene>
    <name evidence="4" type="ORF">BWR18_20155</name>
</gene>
<evidence type="ECO:0000313" key="4">
    <source>
        <dbReference type="EMBL" id="APX14178.1"/>
    </source>
</evidence>
<feature type="binding site" evidence="3">
    <location>
        <position position="41"/>
    </location>
    <ligand>
        <name>a divalent metal cation</name>
        <dbReference type="ChEBI" id="CHEBI:60240"/>
    </ligand>
</feature>
<evidence type="ECO:0000256" key="3">
    <source>
        <dbReference type="PIRSR" id="PIRSR607837-1"/>
    </source>
</evidence>
<comment type="similarity">
    <text evidence="1">Belongs to the DinB family.</text>
</comment>
<keyword evidence="4" id="KW-0614">Plasmid</keyword>
<dbReference type="EMBL" id="CP019315">
    <property type="protein sequence ID" value="APX14178.1"/>
    <property type="molecule type" value="Genomic_DNA"/>
</dbReference>
<reference evidence="4 5" key="1">
    <citation type="submission" date="2017-01" db="EMBL/GenBank/DDBJ databases">
        <title>Complete genome of Tateyamaria omphalii DOK1-4 isolated from seawater in Dokdo.</title>
        <authorList>
            <person name="Kim J.H."/>
            <person name="Chi W.-J."/>
        </authorList>
    </citation>
    <scope>NUCLEOTIDE SEQUENCE [LARGE SCALE GENOMIC DNA]</scope>
    <source>
        <strain evidence="4 5">DOK1-4</strain>
        <plasmid evidence="4 5">pDOK1-4-3</plasmid>
    </source>
</reference>
<dbReference type="SUPFAM" id="SSF109854">
    <property type="entry name" value="DinB/YfiT-like putative metalloenzymes"/>
    <property type="match status" value="1"/>
</dbReference>
<evidence type="ECO:0000313" key="5">
    <source>
        <dbReference type="Proteomes" id="UP000186336"/>
    </source>
</evidence>
<dbReference type="Proteomes" id="UP000186336">
    <property type="component" value="Plasmid pDOK1-4-3"/>
</dbReference>